<organism evidence="2 3">
    <name type="scientific">Nonomuraea jiangxiensis</name>
    <dbReference type="NCBI Taxonomy" id="633440"/>
    <lineage>
        <taxon>Bacteria</taxon>
        <taxon>Bacillati</taxon>
        <taxon>Actinomycetota</taxon>
        <taxon>Actinomycetes</taxon>
        <taxon>Streptosporangiales</taxon>
        <taxon>Streptosporangiaceae</taxon>
        <taxon>Nonomuraea</taxon>
    </lineage>
</organism>
<dbReference type="InterPro" id="IPR032710">
    <property type="entry name" value="NTF2-like_dom_sf"/>
</dbReference>
<gene>
    <name evidence="2" type="ORF">SAMN05421869_102117</name>
</gene>
<dbReference type="InterPro" id="IPR037401">
    <property type="entry name" value="SnoaL-like"/>
</dbReference>
<protein>
    <recommendedName>
        <fullName evidence="1">SnoaL-like domain-containing protein</fullName>
    </recommendedName>
</protein>
<proteinExistence type="predicted"/>
<evidence type="ECO:0000313" key="3">
    <source>
        <dbReference type="Proteomes" id="UP000199202"/>
    </source>
</evidence>
<dbReference type="RefSeq" id="WP_090929371.1">
    <property type="nucleotide sequence ID" value="NZ_FNDJ01000002.1"/>
</dbReference>
<name>A0A1G8BU45_9ACTN</name>
<dbReference type="EMBL" id="FNDJ01000002">
    <property type="protein sequence ID" value="SDH36624.1"/>
    <property type="molecule type" value="Genomic_DNA"/>
</dbReference>
<keyword evidence="3" id="KW-1185">Reference proteome</keyword>
<feature type="domain" description="SnoaL-like" evidence="1">
    <location>
        <begin position="22"/>
        <end position="125"/>
    </location>
</feature>
<dbReference type="AlphaFoldDB" id="A0A1G8BU45"/>
<dbReference type="Pfam" id="PF13474">
    <property type="entry name" value="SnoaL_3"/>
    <property type="match status" value="1"/>
</dbReference>
<sequence length="127" mass="14125">MAGEKSNEEIFTSVLDIWKHGIDVHDTTEIGSTFAEDAIFQGGHPDPSRGRDAVVAYYDPEPLTGVEYEIIDARRSADNVIVGYATAHFEFPGDTPTVHRHVTMVLERTGEQWLIGHYHVSLIPAPH</sequence>
<dbReference type="SUPFAM" id="SSF54427">
    <property type="entry name" value="NTF2-like"/>
    <property type="match status" value="1"/>
</dbReference>
<dbReference type="OrthoDB" id="4475408at2"/>
<evidence type="ECO:0000313" key="2">
    <source>
        <dbReference type="EMBL" id="SDH36624.1"/>
    </source>
</evidence>
<accession>A0A1G8BU45</accession>
<evidence type="ECO:0000259" key="1">
    <source>
        <dbReference type="Pfam" id="PF13474"/>
    </source>
</evidence>
<dbReference type="Gene3D" id="3.10.450.50">
    <property type="match status" value="1"/>
</dbReference>
<dbReference type="STRING" id="633440.SAMN05421869_102117"/>
<reference evidence="2 3" key="1">
    <citation type="submission" date="2016-10" db="EMBL/GenBank/DDBJ databases">
        <authorList>
            <person name="de Groot N.N."/>
        </authorList>
    </citation>
    <scope>NUCLEOTIDE SEQUENCE [LARGE SCALE GENOMIC DNA]</scope>
    <source>
        <strain evidence="2 3">CGMCC 4.6533</strain>
    </source>
</reference>
<dbReference type="Proteomes" id="UP000199202">
    <property type="component" value="Unassembled WGS sequence"/>
</dbReference>